<accession>A0ABT0TUP0</accession>
<evidence type="ECO:0000256" key="7">
    <source>
        <dbReference type="ARBA" id="ARBA00023134"/>
    </source>
</evidence>
<comment type="cofactor">
    <cofactor evidence="1">
        <name>Mg(2+)</name>
        <dbReference type="ChEBI" id="CHEBI:18420"/>
    </cofactor>
</comment>
<gene>
    <name evidence="12" type="primary">yihA</name>
    <name evidence="10" type="synonym">engB</name>
    <name evidence="12" type="ORF">NCR95_05605</name>
</gene>
<evidence type="ECO:0000256" key="8">
    <source>
        <dbReference type="ARBA" id="ARBA00023210"/>
    </source>
</evidence>
<dbReference type="InterPro" id="IPR019987">
    <property type="entry name" value="GTP-bd_ribosome_bio_YsxC"/>
</dbReference>
<dbReference type="InterPro" id="IPR006073">
    <property type="entry name" value="GTP-bd"/>
</dbReference>
<dbReference type="InterPro" id="IPR030393">
    <property type="entry name" value="G_ENGB_dom"/>
</dbReference>
<evidence type="ECO:0000256" key="2">
    <source>
        <dbReference type="ARBA" id="ARBA00009638"/>
    </source>
</evidence>
<dbReference type="PANTHER" id="PTHR11649:SF13">
    <property type="entry name" value="ENGB-TYPE G DOMAIN-CONTAINING PROTEIN"/>
    <property type="match status" value="1"/>
</dbReference>
<comment type="caution">
    <text evidence="12">The sequence shown here is derived from an EMBL/GenBank/DDBJ whole genome shotgun (WGS) entry which is preliminary data.</text>
</comment>
<feature type="domain" description="EngB-type G" evidence="11">
    <location>
        <begin position="24"/>
        <end position="200"/>
    </location>
</feature>
<dbReference type="InterPro" id="IPR027417">
    <property type="entry name" value="P-loop_NTPase"/>
</dbReference>
<evidence type="ECO:0000256" key="10">
    <source>
        <dbReference type="HAMAP-Rule" id="MF_00321"/>
    </source>
</evidence>
<dbReference type="SUPFAM" id="SSF52540">
    <property type="entry name" value="P-loop containing nucleoside triphosphate hydrolases"/>
    <property type="match status" value="1"/>
</dbReference>
<evidence type="ECO:0000259" key="11">
    <source>
        <dbReference type="PROSITE" id="PS51706"/>
    </source>
</evidence>
<evidence type="ECO:0000256" key="3">
    <source>
        <dbReference type="ARBA" id="ARBA00022618"/>
    </source>
</evidence>
<keyword evidence="5 10" id="KW-0547">Nucleotide-binding</keyword>
<dbReference type="Proteomes" id="UP001057522">
    <property type="component" value="Unassembled WGS sequence"/>
</dbReference>
<comment type="function">
    <text evidence="10">Necessary for normal cell division and for the maintenance of normal septation.</text>
</comment>
<evidence type="ECO:0000313" key="13">
    <source>
        <dbReference type="Proteomes" id="UP001057522"/>
    </source>
</evidence>
<sequence>MTYTLSKASFFTSAQNLSQCPPPLLSEIAFLGRSNVGKSTLINLLCKQKNLAKSSQTPGKTQLINFFLTHWKQKDSDEILQIYLVDLPGFGYAKVSKTQKELWNKNLIEFLKKRDSIRLFVHLRDSRHPHLEIDSNLVEFLRPFLRKDQKILQIFTKFDKLNTTQKINLKKEFPNALFSSSLQKNNLQEMSDFILNHTLGIQTNLGETE</sequence>
<evidence type="ECO:0000256" key="9">
    <source>
        <dbReference type="ARBA" id="ARBA00023306"/>
    </source>
</evidence>
<protein>
    <recommendedName>
        <fullName evidence="10">Probable GTP-binding protein EngB</fullName>
    </recommendedName>
</protein>
<evidence type="ECO:0000256" key="5">
    <source>
        <dbReference type="ARBA" id="ARBA00022741"/>
    </source>
</evidence>
<dbReference type="PROSITE" id="PS51706">
    <property type="entry name" value="G_ENGB"/>
    <property type="match status" value="1"/>
</dbReference>
<evidence type="ECO:0000313" key="12">
    <source>
        <dbReference type="EMBL" id="MCL9819641.1"/>
    </source>
</evidence>
<keyword evidence="13" id="KW-1185">Reference proteome</keyword>
<evidence type="ECO:0000256" key="4">
    <source>
        <dbReference type="ARBA" id="ARBA00022723"/>
    </source>
</evidence>
<dbReference type="Pfam" id="PF01926">
    <property type="entry name" value="MMR_HSR1"/>
    <property type="match status" value="1"/>
</dbReference>
<reference evidence="12" key="1">
    <citation type="submission" date="2022-06" db="EMBL/GenBank/DDBJ databases">
        <title>Helicobacter colisuis sp. nov.</title>
        <authorList>
            <person name="Papic B."/>
            <person name="Gruntar I."/>
        </authorList>
    </citation>
    <scope>NUCLEOTIDE SEQUENCE</scope>
    <source>
        <strain evidence="12">11154-15</strain>
    </source>
</reference>
<keyword evidence="9 10" id="KW-0131">Cell cycle</keyword>
<organism evidence="12 13">
    <name type="scientific">Helicobacter colisuis</name>
    <dbReference type="NCBI Taxonomy" id="2949739"/>
    <lineage>
        <taxon>Bacteria</taxon>
        <taxon>Pseudomonadati</taxon>
        <taxon>Campylobacterota</taxon>
        <taxon>Epsilonproteobacteria</taxon>
        <taxon>Campylobacterales</taxon>
        <taxon>Helicobacteraceae</taxon>
        <taxon>Helicobacter</taxon>
    </lineage>
</organism>
<keyword evidence="7 10" id="KW-0342">GTP-binding</keyword>
<dbReference type="PANTHER" id="PTHR11649">
    <property type="entry name" value="MSS1/TRME-RELATED GTP-BINDING PROTEIN"/>
    <property type="match status" value="1"/>
</dbReference>
<dbReference type="Gene3D" id="3.40.50.300">
    <property type="entry name" value="P-loop containing nucleotide triphosphate hydrolases"/>
    <property type="match status" value="1"/>
</dbReference>
<keyword evidence="3 10" id="KW-0132">Cell division</keyword>
<name>A0ABT0TUP0_9HELI</name>
<dbReference type="HAMAP" id="MF_00321">
    <property type="entry name" value="GTPase_EngB"/>
    <property type="match status" value="1"/>
</dbReference>
<comment type="similarity">
    <text evidence="2 10">Belongs to the TRAFAC class TrmE-Era-EngA-EngB-Septin-like GTPase superfamily. EngB GTPase family.</text>
</comment>
<dbReference type="CDD" id="cd01876">
    <property type="entry name" value="YihA_EngB"/>
    <property type="match status" value="1"/>
</dbReference>
<dbReference type="EMBL" id="JAMOKX010000004">
    <property type="protein sequence ID" value="MCL9819641.1"/>
    <property type="molecule type" value="Genomic_DNA"/>
</dbReference>
<proteinExistence type="inferred from homology"/>
<dbReference type="RefSeq" id="WP_242099032.1">
    <property type="nucleotide sequence ID" value="NZ_JAMOKV010000003.1"/>
</dbReference>
<evidence type="ECO:0000256" key="1">
    <source>
        <dbReference type="ARBA" id="ARBA00001946"/>
    </source>
</evidence>
<dbReference type="NCBIfam" id="TIGR03598">
    <property type="entry name" value="GTPase_YsxC"/>
    <property type="match status" value="1"/>
</dbReference>
<keyword evidence="6" id="KW-0460">Magnesium</keyword>
<keyword evidence="4" id="KW-0479">Metal-binding</keyword>
<keyword evidence="8 10" id="KW-0717">Septation</keyword>
<evidence type="ECO:0000256" key="6">
    <source>
        <dbReference type="ARBA" id="ARBA00022842"/>
    </source>
</evidence>